<gene>
    <name evidence="1" type="primary">DLD2_1</name>
    <name evidence="1" type="ORF">FBU59_002050</name>
</gene>
<evidence type="ECO:0000313" key="1">
    <source>
        <dbReference type="EMBL" id="KAJ1946340.1"/>
    </source>
</evidence>
<protein>
    <submittedName>
        <fullName evidence="1">D-lactate ferricytochrome c oxidoreductase</fullName>
        <ecNumber evidence="1">1.1.99.40</ecNumber>
    </submittedName>
</protein>
<name>A0ACC1JCC0_9FUNG</name>
<accession>A0ACC1JCC0</accession>
<reference evidence="1" key="1">
    <citation type="submission" date="2022-07" db="EMBL/GenBank/DDBJ databases">
        <title>Phylogenomic reconstructions and comparative analyses of Kickxellomycotina fungi.</title>
        <authorList>
            <person name="Reynolds N.K."/>
            <person name="Stajich J.E."/>
            <person name="Barry K."/>
            <person name="Grigoriev I.V."/>
            <person name="Crous P."/>
            <person name="Smith M.E."/>
        </authorList>
    </citation>
    <scope>NUCLEOTIDE SEQUENCE</scope>
    <source>
        <strain evidence="1">NRRL 5244</strain>
    </source>
</reference>
<keyword evidence="2" id="KW-1185">Reference proteome</keyword>
<comment type="caution">
    <text evidence="1">The sequence shown here is derived from an EMBL/GenBank/DDBJ whole genome shotgun (WGS) entry which is preliminary data.</text>
</comment>
<dbReference type="EMBL" id="JANBPW010001066">
    <property type="protein sequence ID" value="KAJ1946340.1"/>
    <property type="molecule type" value="Genomic_DNA"/>
</dbReference>
<sequence length="508" mass="55632">MLGAIRARPNFVKPVLVRLYHKPARNTEFKKLTASDIDFFKRVLPAETILATPAVGGTSDPVELEGFNADWLNKYRGDSQLVLRPKTTTEVSQILKYCNEQKIAVVPQGGNTGLVGGSVPVHDEVVLSLRNMNKVRGFDDISGIVTCDAGCVLEELDNYVADKGYTMPLDLGAKGSCQIGGNVATNAGGIRFLRYGTLHGSVLGLEVVLPDGTVLDNLNTLRKDNTGYDLKQLFIGSEGSLGVITGVSITTPQRPSAVNVAVLGVPSYKAVQDAFRLARRRCGEVLSAFEFWDSSCMGAVLHHQQLKSPLSAEFPFYVLVETSGSNKDHDDEKLGALLEELMENGTVEDGALAQDEQQIRRMWMMREGIPESLGKTGATYKYDISIPIPVLYDIVGDIANKLETASLFKSAGASDPVKIVCGYGHIGDGNLHLNVVADKFQDRVTEVFEPYVYEWVSSHRGSISAEHGVGLMKRDYLGYSKPKEMIDYMRRIKSMFDPNGILNPYKVL</sequence>
<dbReference type="Proteomes" id="UP001150603">
    <property type="component" value="Unassembled WGS sequence"/>
</dbReference>
<keyword evidence="1" id="KW-0560">Oxidoreductase</keyword>
<evidence type="ECO:0000313" key="2">
    <source>
        <dbReference type="Proteomes" id="UP001150603"/>
    </source>
</evidence>
<dbReference type="EC" id="1.1.99.40" evidence="1"/>
<organism evidence="1 2">
    <name type="scientific">Linderina macrospora</name>
    <dbReference type="NCBI Taxonomy" id="4868"/>
    <lineage>
        <taxon>Eukaryota</taxon>
        <taxon>Fungi</taxon>
        <taxon>Fungi incertae sedis</taxon>
        <taxon>Zoopagomycota</taxon>
        <taxon>Kickxellomycotina</taxon>
        <taxon>Kickxellomycetes</taxon>
        <taxon>Kickxellales</taxon>
        <taxon>Kickxellaceae</taxon>
        <taxon>Linderina</taxon>
    </lineage>
</organism>
<proteinExistence type="predicted"/>